<dbReference type="GO" id="GO:0003677">
    <property type="term" value="F:DNA binding"/>
    <property type="evidence" value="ECO:0007669"/>
    <property type="project" value="UniProtKB-KW"/>
</dbReference>
<dbReference type="SMART" id="SM00422">
    <property type="entry name" value="HTH_MERR"/>
    <property type="match status" value="1"/>
</dbReference>
<dbReference type="InterPro" id="IPR000551">
    <property type="entry name" value="MerR-type_HTH_dom"/>
</dbReference>
<proteinExistence type="predicted"/>
<reference evidence="6 7" key="1">
    <citation type="submission" date="2016-09" db="EMBL/GenBank/DDBJ databases">
        <title>Pseudoalteromonas amylolytica sp. nov., isolated from the surface seawater.</title>
        <authorList>
            <person name="Wu Y.-H."/>
            <person name="Cheng H."/>
            <person name="Jin X.-B."/>
            <person name="Wang C.-S."/>
            <person name="Xu X.-W."/>
        </authorList>
    </citation>
    <scope>NUCLEOTIDE SEQUENCE [LARGE SCALE GENOMIC DNA]</scope>
    <source>
        <strain evidence="6 7">JW1</strain>
    </source>
</reference>
<dbReference type="Proteomes" id="UP000179786">
    <property type="component" value="Unassembled WGS sequence"/>
</dbReference>
<comment type="caution">
    <text evidence="6">The sequence shown here is derived from an EMBL/GenBank/DDBJ whole genome shotgun (WGS) entry which is preliminary data.</text>
</comment>
<dbReference type="PRINTS" id="PR00040">
    <property type="entry name" value="HTHMERR"/>
</dbReference>
<evidence type="ECO:0000313" key="7">
    <source>
        <dbReference type="Proteomes" id="UP000179786"/>
    </source>
</evidence>
<keyword evidence="2" id="KW-0805">Transcription regulation</keyword>
<dbReference type="InterPro" id="IPR047057">
    <property type="entry name" value="MerR_fam"/>
</dbReference>
<dbReference type="RefSeq" id="WP_070984927.1">
    <property type="nucleotide sequence ID" value="NZ_MKJU01000025.1"/>
</dbReference>
<organism evidence="6 7">
    <name type="scientific">Pseudoalteromonas amylolytica</name>
    <dbReference type="NCBI Taxonomy" id="1859457"/>
    <lineage>
        <taxon>Bacteria</taxon>
        <taxon>Pseudomonadati</taxon>
        <taxon>Pseudomonadota</taxon>
        <taxon>Gammaproteobacteria</taxon>
        <taxon>Alteromonadales</taxon>
        <taxon>Pseudoalteromonadaceae</taxon>
        <taxon>Pseudoalteromonas</taxon>
    </lineage>
</organism>
<dbReference type="GO" id="GO:0003700">
    <property type="term" value="F:DNA-binding transcription factor activity"/>
    <property type="evidence" value="ECO:0007669"/>
    <property type="project" value="InterPro"/>
</dbReference>
<evidence type="ECO:0000256" key="3">
    <source>
        <dbReference type="ARBA" id="ARBA00023125"/>
    </source>
</evidence>
<evidence type="ECO:0000313" key="6">
    <source>
        <dbReference type="EMBL" id="OHU91216.1"/>
    </source>
</evidence>
<keyword evidence="7" id="KW-1185">Reference proteome</keyword>
<evidence type="ECO:0000256" key="1">
    <source>
        <dbReference type="ARBA" id="ARBA00022491"/>
    </source>
</evidence>
<dbReference type="PROSITE" id="PS00552">
    <property type="entry name" value="HTH_MERR_1"/>
    <property type="match status" value="1"/>
</dbReference>
<dbReference type="Pfam" id="PF13411">
    <property type="entry name" value="MerR_1"/>
    <property type="match status" value="1"/>
</dbReference>
<dbReference type="OrthoDB" id="9808480at2"/>
<dbReference type="EMBL" id="MKJU01000025">
    <property type="protein sequence ID" value="OHU91216.1"/>
    <property type="molecule type" value="Genomic_DNA"/>
</dbReference>
<keyword evidence="1" id="KW-0678">Repressor</keyword>
<dbReference type="SUPFAM" id="SSF46955">
    <property type="entry name" value="Putative DNA-binding domain"/>
    <property type="match status" value="1"/>
</dbReference>
<dbReference type="STRING" id="1859457.BET10_10265"/>
<dbReference type="AlphaFoldDB" id="A0A1S1MZJ8"/>
<accession>A0A1S1MZJ8</accession>
<dbReference type="PANTHER" id="PTHR30204:SF69">
    <property type="entry name" value="MERR-FAMILY TRANSCRIPTIONAL REGULATOR"/>
    <property type="match status" value="1"/>
</dbReference>
<feature type="domain" description="HTH merR-type" evidence="5">
    <location>
        <begin position="1"/>
        <end position="68"/>
    </location>
</feature>
<dbReference type="PROSITE" id="PS50937">
    <property type="entry name" value="HTH_MERR_2"/>
    <property type="match status" value="1"/>
</dbReference>
<sequence>MFIGEVARQTGLSVKAIRFYEQKGLIKKPLRQGRYRVYTASDVEVLKLIREAKELGVTLAKLKGVIVYQNDQVDWERINLFLQQLKIEMQEQVLRISNNIAKVSQCISAIESCPKVLDSAVKGRA</sequence>
<gene>
    <name evidence="6" type="ORF">BET10_10265</name>
</gene>
<name>A0A1S1MZJ8_9GAMM</name>
<dbReference type="Gene3D" id="1.10.1660.10">
    <property type="match status" value="1"/>
</dbReference>
<evidence type="ECO:0000259" key="5">
    <source>
        <dbReference type="PROSITE" id="PS50937"/>
    </source>
</evidence>
<keyword evidence="3" id="KW-0238">DNA-binding</keyword>
<dbReference type="PANTHER" id="PTHR30204">
    <property type="entry name" value="REDOX-CYCLING DRUG-SENSING TRANSCRIPTIONAL ACTIVATOR SOXR"/>
    <property type="match status" value="1"/>
</dbReference>
<evidence type="ECO:0000256" key="4">
    <source>
        <dbReference type="ARBA" id="ARBA00023163"/>
    </source>
</evidence>
<protein>
    <submittedName>
        <fullName evidence="6">Transcriptional regulator</fullName>
    </submittedName>
</protein>
<evidence type="ECO:0000256" key="2">
    <source>
        <dbReference type="ARBA" id="ARBA00023015"/>
    </source>
</evidence>
<keyword evidence="4" id="KW-0804">Transcription</keyword>
<dbReference type="InterPro" id="IPR009061">
    <property type="entry name" value="DNA-bd_dom_put_sf"/>
</dbReference>